<evidence type="ECO:0000256" key="2">
    <source>
        <dbReference type="ARBA" id="ARBA00023125"/>
    </source>
</evidence>
<dbReference type="Pfam" id="PF08220">
    <property type="entry name" value="HTH_DeoR"/>
    <property type="match status" value="1"/>
</dbReference>
<evidence type="ECO:0000256" key="1">
    <source>
        <dbReference type="ARBA" id="ARBA00023015"/>
    </source>
</evidence>
<reference evidence="5 6" key="1">
    <citation type="submission" date="2016-04" db="EMBL/GenBank/DDBJ databases">
        <title>Complete genome sequence and analysis of deep-sea sediment isolate, Amycolatopsis sp. WP1.</title>
        <authorList>
            <person name="Wang H."/>
            <person name="Chen S."/>
            <person name="Wu Q."/>
        </authorList>
    </citation>
    <scope>NUCLEOTIDE SEQUENCE [LARGE SCALE GENOMIC DNA]</scope>
    <source>
        <strain evidence="5 6">WP1</strain>
    </source>
</reference>
<dbReference type="OrthoDB" id="7688673at2"/>
<dbReference type="KEGG" id="aab:A4R43_09125"/>
<evidence type="ECO:0000313" key="5">
    <source>
        <dbReference type="EMBL" id="AXB42675.1"/>
    </source>
</evidence>
<dbReference type="PRINTS" id="PR00037">
    <property type="entry name" value="HTHLACR"/>
</dbReference>
<dbReference type="PANTHER" id="PTHR30363:SF44">
    <property type="entry name" value="AGA OPERON TRANSCRIPTIONAL REPRESSOR-RELATED"/>
    <property type="match status" value="1"/>
</dbReference>
<dbReference type="InterPro" id="IPR014036">
    <property type="entry name" value="DeoR-like_C"/>
</dbReference>
<feature type="domain" description="HTH deoR-type" evidence="4">
    <location>
        <begin position="3"/>
        <end position="58"/>
    </location>
</feature>
<dbReference type="InterPro" id="IPR036390">
    <property type="entry name" value="WH_DNA-bd_sf"/>
</dbReference>
<dbReference type="SMART" id="SM00420">
    <property type="entry name" value="HTH_DEOR"/>
    <property type="match status" value="1"/>
</dbReference>
<dbReference type="Proteomes" id="UP000250434">
    <property type="component" value="Chromosome"/>
</dbReference>
<dbReference type="InterPro" id="IPR050313">
    <property type="entry name" value="Carb_Metab_HTH_regulators"/>
</dbReference>
<dbReference type="InterPro" id="IPR018356">
    <property type="entry name" value="Tscrpt_reg_HTH_DeoR_CS"/>
</dbReference>
<dbReference type="GO" id="GO:0003700">
    <property type="term" value="F:DNA-binding transcription factor activity"/>
    <property type="evidence" value="ECO:0007669"/>
    <property type="project" value="InterPro"/>
</dbReference>
<evidence type="ECO:0000259" key="4">
    <source>
        <dbReference type="PROSITE" id="PS51000"/>
    </source>
</evidence>
<evidence type="ECO:0000256" key="3">
    <source>
        <dbReference type="ARBA" id="ARBA00023163"/>
    </source>
</evidence>
<evidence type="ECO:0000313" key="6">
    <source>
        <dbReference type="Proteomes" id="UP000250434"/>
    </source>
</evidence>
<dbReference type="PROSITE" id="PS51000">
    <property type="entry name" value="HTH_DEOR_2"/>
    <property type="match status" value="1"/>
</dbReference>
<dbReference type="Gene3D" id="3.40.50.1360">
    <property type="match status" value="1"/>
</dbReference>
<keyword evidence="1" id="KW-0805">Transcription regulation</keyword>
<dbReference type="RefSeq" id="WP_113691937.1">
    <property type="nucleotide sequence ID" value="NZ_CP015163.1"/>
</dbReference>
<dbReference type="AlphaFoldDB" id="A0A344L3Q1"/>
<keyword evidence="6" id="KW-1185">Reference proteome</keyword>
<dbReference type="PANTHER" id="PTHR30363">
    <property type="entry name" value="HTH-TYPE TRANSCRIPTIONAL REGULATOR SRLR-RELATED"/>
    <property type="match status" value="1"/>
</dbReference>
<dbReference type="SMART" id="SM01134">
    <property type="entry name" value="DeoRC"/>
    <property type="match status" value="1"/>
</dbReference>
<keyword evidence="3" id="KW-0804">Transcription</keyword>
<dbReference type="SUPFAM" id="SSF46785">
    <property type="entry name" value="Winged helix' DNA-binding domain"/>
    <property type="match status" value="1"/>
</dbReference>
<dbReference type="GO" id="GO:0003677">
    <property type="term" value="F:DNA binding"/>
    <property type="evidence" value="ECO:0007669"/>
    <property type="project" value="UniProtKB-KW"/>
</dbReference>
<dbReference type="InterPro" id="IPR037171">
    <property type="entry name" value="NagB/RpiA_transferase-like"/>
</dbReference>
<dbReference type="InterPro" id="IPR036388">
    <property type="entry name" value="WH-like_DNA-bd_sf"/>
</dbReference>
<dbReference type="Pfam" id="PF00455">
    <property type="entry name" value="DeoRC"/>
    <property type="match status" value="1"/>
</dbReference>
<dbReference type="SUPFAM" id="SSF100950">
    <property type="entry name" value="NagB/RpiA/CoA transferase-like"/>
    <property type="match status" value="1"/>
</dbReference>
<sequence length="261" mass="27905">MDRHERLNALLDMIGQRDKIDVDETAAELDVSPATIRRDLDHLAERQLLTRTRGGAVASNVAYDLPLRHKAARNAPEKQRIAVAAAKLVERGMVIGLNGGTTLTEVGRAVATRPDLGERGDSPSLTVVTNALNIANELAVRPNIKIVVTGGVARPQSFELTGPFATKILDEITLDLVLLGVDAVDPLRGAYAHHEGEASINRLMVSRARHVAVVGDSSKLGGHAFARICATNEVHTLVTDTSAPDKTIEAFQAEGVRVITA</sequence>
<dbReference type="PROSITE" id="PS00894">
    <property type="entry name" value="HTH_DEOR_1"/>
    <property type="match status" value="1"/>
</dbReference>
<keyword evidence="2" id="KW-0238">DNA-binding</keyword>
<gene>
    <name evidence="5" type="ORF">A4R43_09125</name>
</gene>
<accession>A0A344L3Q1</accession>
<proteinExistence type="predicted"/>
<dbReference type="EMBL" id="CP015163">
    <property type="protein sequence ID" value="AXB42675.1"/>
    <property type="molecule type" value="Genomic_DNA"/>
</dbReference>
<dbReference type="Gene3D" id="1.10.10.10">
    <property type="entry name" value="Winged helix-like DNA-binding domain superfamily/Winged helix DNA-binding domain"/>
    <property type="match status" value="1"/>
</dbReference>
<organism evidence="5 6">
    <name type="scientific">Amycolatopsis albispora</name>
    <dbReference type="NCBI Taxonomy" id="1804986"/>
    <lineage>
        <taxon>Bacteria</taxon>
        <taxon>Bacillati</taxon>
        <taxon>Actinomycetota</taxon>
        <taxon>Actinomycetes</taxon>
        <taxon>Pseudonocardiales</taxon>
        <taxon>Pseudonocardiaceae</taxon>
        <taxon>Amycolatopsis</taxon>
    </lineage>
</organism>
<name>A0A344L3Q1_9PSEU</name>
<dbReference type="InterPro" id="IPR001034">
    <property type="entry name" value="DeoR_HTH"/>
</dbReference>
<protein>
    <submittedName>
        <fullName evidence="5">Alkaline phosphatase</fullName>
    </submittedName>
</protein>